<keyword evidence="11" id="KW-1185">Reference proteome</keyword>
<dbReference type="Pfam" id="PF00924">
    <property type="entry name" value="MS_channel_2nd"/>
    <property type="match status" value="1"/>
</dbReference>
<name>A6UQC9_METVS</name>
<evidence type="ECO:0000256" key="6">
    <source>
        <dbReference type="ARBA" id="ARBA00023136"/>
    </source>
</evidence>
<keyword evidence="5 7" id="KW-1133">Transmembrane helix</keyword>
<dbReference type="RefSeq" id="WP_011972603.1">
    <property type="nucleotide sequence ID" value="NC_009634.1"/>
</dbReference>
<feature type="domain" description="Mechanosensitive ion channel MscS C-terminal" evidence="9">
    <location>
        <begin position="175"/>
        <end position="257"/>
    </location>
</feature>
<dbReference type="SUPFAM" id="SSF82689">
    <property type="entry name" value="Mechanosensitive channel protein MscS (YggB), C-terminal domain"/>
    <property type="match status" value="1"/>
</dbReference>
<dbReference type="InterPro" id="IPR010920">
    <property type="entry name" value="LSM_dom_sf"/>
</dbReference>
<evidence type="ECO:0000256" key="4">
    <source>
        <dbReference type="ARBA" id="ARBA00022692"/>
    </source>
</evidence>
<keyword evidence="4 7" id="KW-0812">Transmembrane</keyword>
<dbReference type="OrthoDB" id="31543at2157"/>
<evidence type="ECO:0000259" key="9">
    <source>
        <dbReference type="Pfam" id="PF21082"/>
    </source>
</evidence>
<evidence type="ECO:0000256" key="7">
    <source>
        <dbReference type="SAM" id="Phobius"/>
    </source>
</evidence>
<evidence type="ECO:0000256" key="3">
    <source>
        <dbReference type="ARBA" id="ARBA00022475"/>
    </source>
</evidence>
<comment type="similarity">
    <text evidence="2">Belongs to the MscS (TC 1.A.23) family.</text>
</comment>
<feature type="transmembrane region" description="Helical" evidence="7">
    <location>
        <begin position="52"/>
        <end position="77"/>
    </location>
</feature>
<dbReference type="PANTHER" id="PTHR30221">
    <property type="entry name" value="SMALL-CONDUCTANCE MECHANOSENSITIVE CHANNEL"/>
    <property type="match status" value="1"/>
</dbReference>
<dbReference type="InterPro" id="IPR049278">
    <property type="entry name" value="MS_channel_C"/>
</dbReference>
<keyword evidence="6 7" id="KW-0472">Membrane</keyword>
<evidence type="ECO:0000256" key="1">
    <source>
        <dbReference type="ARBA" id="ARBA00004651"/>
    </source>
</evidence>
<dbReference type="GO" id="GO:0008381">
    <property type="term" value="F:mechanosensitive monoatomic ion channel activity"/>
    <property type="evidence" value="ECO:0007669"/>
    <property type="project" value="InterPro"/>
</dbReference>
<dbReference type="Gene3D" id="1.10.287.1260">
    <property type="match status" value="1"/>
</dbReference>
<dbReference type="Gene3D" id="3.30.70.100">
    <property type="match status" value="1"/>
</dbReference>
<dbReference type="Proteomes" id="UP000001107">
    <property type="component" value="Chromosome"/>
</dbReference>
<proteinExistence type="inferred from homology"/>
<evidence type="ECO:0000313" key="10">
    <source>
        <dbReference type="EMBL" id="ABR54701.1"/>
    </source>
</evidence>
<reference evidence="10" key="1">
    <citation type="submission" date="2007-06" db="EMBL/GenBank/DDBJ databases">
        <title>Complete sequence of Methanococcus vannielii SB.</title>
        <authorList>
            <consortium name="US DOE Joint Genome Institute"/>
            <person name="Copeland A."/>
            <person name="Lucas S."/>
            <person name="Lapidus A."/>
            <person name="Barry K."/>
            <person name="Glavina del Rio T."/>
            <person name="Dalin E."/>
            <person name="Tice H."/>
            <person name="Pitluck S."/>
            <person name="Chain P."/>
            <person name="Malfatti S."/>
            <person name="Shin M."/>
            <person name="Vergez L."/>
            <person name="Schmutz J."/>
            <person name="Larimer F."/>
            <person name="Land M."/>
            <person name="Hauser L."/>
            <person name="Kyrpides N."/>
            <person name="Anderson I."/>
            <person name="Sieprawska-Lupa M."/>
            <person name="Whitman W.B."/>
            <person name="Richardson P."/>
        </authorList>
    </citation>
    <scope>NUCLEOTIDE SEQUENCE [LARGE SCALE GENOMIC DNA]</scope>
    <source>
        <strain evidence="10">SB</strain>
    </source>
</reference>
<feature type="domain" description="Mechanosensitive ion channel MscS" evidence="8">
    <location>
        <begin position="102"/>
        <end position="169"/>
    </location>
</feature>
<dbReference type="InterPro" id="IPR045275">
    <property type="entry name" value="MscS_archaea/bacteria_type"/>
</dbReference>
<dbReference type="AlphaFoldDB" id="A6UQC9"/>
<dbReference type="InterPro" id="IPR011014">
    <property type="entry name" value="MscS_channel_TM-2"/>
</dbReference>
<dbReference type="KEGG" id="mvn:Mevan_0795"/>
<evidence type="ECO:0000259" key="8">
    <source>
        <dbReference type="Pfam" id="PF00924"/>
    </source>
</evidence>
<dbReference type="STRING" id="406327.Mevan_0795"/>
<dbReference type="GO" id="GO:0005886">
    <property type="term" value="C:plasma membrane"/>
    <property type="evidence" value="ECO:0007669"/>
    <property type="project" value="UniProtKB-SubCell"/>
</dbReference>
<keyword evidence="3" id="KW-1003">Cell membrane</keyword>
<gene>
    <name evidence="10" type="ordered locus">Mevan_0795</name>
</gene>
<dbReference type="EMBL" id="CP000742">
    <property type="protein sequence ID" value="ABR54701.1"/>
    <property type="molecule type" value="Genomic_DNA"/>
</dbReference>
<dbReference type="InterPro" id="IPR023408">
    <property type="entry name" value="MscS_beta-dom_sf"/>
</dbReference>
<dbReference type="SUPFAM" id="SSF50182">
    <property type="entry name" value="Sm-like ribonucleoproteins"/>
    <property type="match status" value="1"/>
</dbReference>
<evidence type="ECO:0000256" key="5">
    <source>
        <dbReference type="ARBA" id="ARBA00022989"/>
    </source>
</evidence>
<accession>A6UQC9</accession>
<dbReference type="HOGENOM" id="CLU_037945_1_1_2"/>
<dbReference type="Gene3D" id="2.30.30.60">
    <property type="match status" value="1"/>
</dbReference>
<protein>
    <submittedName>
        <fullName evidence="10">MscS Mechanosensitive ion channel</fullName>
    </submittedName>
</protein>
<evidence type="ECO:0000313" key="11">
    <source>
        <dbReference type="Proteomes" id="UP000001107"/>
    </source>
</evidence>
<evidence type="ECO:0000256" key="2">
    <source>
        <dbReference type="ARBA" id="ARBA00008017"/>
    </source>
</evidence>
<feature type="transmembrane region" description="Helical" evidence="7">
    <location>
        <begin position="83"/>
        <end position="100"/>
    </location>
</feature>
<dbReference type="GeneID" id="5324677"/>
<feature type="transmembrane region" description="Helical" evidence="7">
    <location>
        <begin position="12"/>
        <end position="31"/>
    </location>
</feature>
<dbReference type="PANTHER" id="PTHR30221:SF19">
    <property type="entry name" value="SMALL-CONDUCTANCE MECHANOSENSITIVE CHANNEL"/>
    <property type="match status" value="1"/>
</dbReference>
<dbReference type="eggNOG" id="arCOG01568">
    <property type="taxonomic scope" value="Archaea"/>
</dbReference>
<comment type="subcellular location">
    <subcellularLocation>
        <location evidence="1">Cell membrane</location>
        <topology evidence="1">Multi-pass membrane protein</topology>
    </subcellularLocation>
</comment>
<dbReference type="InterPro" id="IPR011066">
    <property type="entry name" value="MscS_channel_C_sf"/>
</dbReference>
<sequence length="269" mass="29783">MIQTLSLMGYSLSFEIMTLVKFFLILIFGYISVRTIKTVLKRGVKKSKIPELVSEFVIHLISSLLYVLVLLLAVGVFGIETGPIILGLSASIGLILGFGFQDTLTNLTSGIWIAVMRPLDKDEVVQVGGITGKVVELGIMATKLLTPDNVVITIPNKLVWGSPITNYTRMDLRRVDVAVGVSYSGSVQDAISSAMELILSHNLVLKDPTPAVIVTELGNSSVNLQLRAWTKTEDYWKLKSELTRGIYEKYKKEGIEIPFPQMDVHIHKY</sequence>
<dbReference type="InterPro" id="IPR006685">
    <property type="entry name" value="MscS_channel_2nd"/>
</dbReference>
<dbReference type="Pfam" id="PF21082">
    <property type="entry name" value="MS_channel_3rd"/>
    <property type="match status" value="1"/>
</dbReference>
<organism evidence="10 11">
    <name type="scientific">Methanococcus vannielii (strain ATCC 35089 / DSM 1224 / JCM 13029 / OCM 148 / SB)</name>
    <dbReference type="NCBI Taxonomy" id="406327"/>
    <lineage>
        <taxon>Archaea</taxon>
        <taxon>Methanobacteriati</taxon>
        <taxon>Methanobacteriota</taxon>
        <taxon>Methanomada group</taxon>
        <taxon>Methanococci</taxon>
        <taxon>Methanococcales</taxon>
        <taxon>Methanococcaceae</taxon>
        <taxon>Methanococcus</taxon>
    </lineage>
</organism>
<dbReference type="SUPFAM" id="SSF82861">
    <property type="entry name" value="Mechanosensitive channel protein MscS (YggB), transmembrane region"/>
    <property type="match status" value="1"/>
</dbReference>